<dbReference type="Proteomes" id="UP001286313">
    <property type="component" value="Unassembled WGS sequence"/>
</dbReference>
<feature type="compositionally biased region" description="Low complexity" evidence="1">
    <location>
        <begin position="16"/>
        <end position="26"/>
    </location>
</feature>
<dbReference type="EMBL" id="JAWQEG010001829">
    <property type="protein sequence ID" value="KAK3876391.1"/>
    <property type="molecule type" value="Genomic_DNA"/>
</dbReference>
<reference evidence="2" key="1">
    <citation type="submission" date="2023-10" db="EMBL/GenBank/DDBJ databases">
        <title>Genome assemblies of two species of porcelain crab, Petrolisthes cinctipes and Petrolisthes manimaculis (Anomura: Porcellanidae).</title>
        <authorList>
            <person name="Angst P."/>
        </authorList>
    </citation>
    <scope>NUCLEOTIDE SEQUENCE</scope>
    <source>
        <strain evidence="2">PB745_01</strain>
        <tissue evidence="2">Gill</tissue>
    </source>
</reference>
<name>A0AAE1FMS8_PETCI</name>
<feature type="region of interest" description="Disordered" evidence="1">
    <location>
        <begin position="1"/>
        <end position="77"/>
    </location>
</feature>
<keyword evidence="3" id="KW-1185">Reference proteome</keyword>
<feature type="compositionally biased region" description="Pro residues" evidence="1">
    <location>
        <begin position="27"/>
        <end position="74"/>
    </location>
</feature>
<gene>
    <name evidence="2" type="ORF">Pcinc_018824</name>
</gene>
<accession>A0AAE1FMS8</accession>
<proteinExistence type="predicted"/>
<evidence type="ECO:0000313" key="2">
    <source>
        <dbReference type="EMBL" id="KAK3876391.1"/>
    </source>
</evidence>
<sequence>MFNPSSPGQSPPPQASPLLPRFAPSFPGLPPPPQASPLRPRPAPSSPVQPPPPQASPLLPRPAPSSPGSPPPPQVTLSGAALQTAHKTPLQKVLKLPLVSFTAGIFVDYWPGPASTFALIVSRETIVIVLCQAQRSPV</sequence>
<evidence type="ECO:0000313" key="3">
    <source>
        <dbReference type="Proteomes" id="UP001286313"/>
    </source>
</evidence>
<dbReference type="AlphaFoldDB" id="A0AAE1FMS8"/>
<evidence type="ECO:0000256" key="1">
    <source>
        <dbReference type="SAM" id="MobiDB-lite"/>
    </source>
</evidence>
<organism evidence="2 3">
    <name type="scientific">Petrolisthes cinctipes</name>
    <name type="common">Flat porcelain crab</name>
    <dbReference type="NCBI Taxonomy" id="88211"/>
    <lineage>
        <taxon>Eukaryota</taxon>
        <taxon>Metazoa</taxon>
        <taxon>Ecdysozoa</taxon>
        <taxon>Arthropoda</taxon>
        <taxon>Crustacea</taxon>
        <taxon>Multicrustacea</taxon>
        <taxon>Malacostraca</taxon>
        <taxon>Eumalacostraca</taxon>
        <taxon>Eucarida</taxon>
        <taxon>Decapoda</taxon>
        <taxon>Pleocyemata</taxon>
        <taxon>Anomura</taxon>
        <taxon>Galatheoidea</taxon>
        <taxon>Porcellanidae</taxon>
        <taxon>Petrolisthes</taxon>
    </lineage>
</organism>
<comment type="caution">
    <text evidence="2">The sequence shown here is derived from an EMBL/GenBank/DDBJ whole genome shotgun (WGS) entry which is preliminary data.</text>
</comment>
<protein>
    <submittedName>
        <fullName evidence="2">Uncharacterized protein</fullName>
    </submittedName>
</protein>